<dbReference type="Pfam" id="PF00196">
    <property type="entry name" value="GerE"/>
    <property type="match status" value="1"/>
</dbReference>
<organism evidence="8 9">
    <name type="scientific">Agrococcus casei LMG 22410</name>
    <dbReference type="NCBI Taxonomy" id="1255656"/>
    <lineage>
        <taxon>Bacteria</taxon>
        <taxon>Bacillati</taxon>
        <taxon>Actinomycetota</taxon>
        <taxon>Actinomycetes</taxon>
        <taxon>Micrococcales</taxon>
        <taxon>Microbacteriaceae</taxon>
        <taxon>Agrococcus</taxon>
    </lineage>
</organism>
<accession>A0A1R4GGY6</accession>
<sequence>MTDPIRVIVADDHPVILGGLVSMLESDPGISVVATAADGAALVAATRQHACDVVVTDLRMPGTGGADATRQIRRAAHPPRVLILTTYDSPADVMQAVEAGASGYLLKAAQPREILAAVRAVARGERAMSPAVAQRLSQLQDSEQLTAREVQVLRLMRAGGTNASIGAELGIGAATVKTHVQHIFDKLGVRDRTSAVATGIDLGLLSA</sequence>
<evidence type="ECO:0000259" key="7">
    <source>
        <dbReference type="PROSITE" id="PS50110"/>
    </source>
</evidence>
<dbReference type="PANTHER" id="PTHR43214">
    <property type="entry name" value="TWO-COMPONENT RESPONSE REGULATOR"/>
    <property type="match status" value="1"/>
</dbReference>
<dbReference type="PROSITE" id="PS50043">
    <property type="entry name" value="HTH_LUXR_2"/>
    <property type="match status" value="1"/>
</dbReference>
<keyword evidence="9" id="KW-1185">Reference proteome</keyword>
<dbReference type="Gene3D" id="3.40.50.2300">
    <property type="match status" value="1"/>
</dbReference>
<dbReference type="CDD" id="cd17535">
    <property type="entry name" value="REC_NarL-like"/>
    <property type="match status" value="1"/>
</dbReference>
<dbReference type="Pfam" id="PF00072">
    <property type="entry name" value="Response_reg"/>
    <property type="match status" value="1"/>
</dbReference>
<proteinExistence type="predicted"/>
<name>A0A1R4GGY6_9MICO</name>
<dbReference type="InterPro" id="IPR001789">
    <property type="entry name" value="Sig_transdc_resp-reg_receiver"/>
</dbReference>
<dbReference type="SMART" id="SM00448">
    <property type="entry name" value="REC"/>
    <property type="match status" value="1"/>
</dbReference>
<dbReference type="PROSITE" id="PS00622">
    <property type="entry name" value="HTH_LUXR_1"/>
    <property type="match status" value="1"/>
</dbReference>
<dbReference type="Proteomes" id="UP000195787">
    <property type="component" value="Unassembled WGS sequence"/>
</dbReference>
<dbReference type="InterPro" id="IPR016032">
    <property type="entry name" value="Sig_transdc_resp-reg_C-effctor"/>
</dbReference>
<evidence type="ECO:0000313" key="9">
    <source>
        <dbReference type="Proteomes" id="UP000195787"/>
    </source>
</evidence>
<evidence type="ECO:0000259" key="6">
    <source>
        <dbReference type="PROSITE" id="PS50043"/>
    </source>
</evidence>
<dbReference type="GO" id="GO:0000160">
    <property type="term" value="P:phosphorelay signal transduction system"/>
    <property type="evidence" value="ECO:0007669"/>
    <property type="project" value="InterPro"/>
</dbReference>
<dbReference type="EMBL" id="FUHU01000044">
    <property type="protein sequence ID" value="SJM67439.1"/>
    <property type="molecule type" value="Genomic_DNA"/>
</dbReference>
<dbReference type="PRINTS" id="PR00038">
    <property type="entry name" value="HTHLUXR"/>
</dbReference>
<dbReference type="GeneID" id="303173922"/>
<keyword evidence="4" id="KW-0804">Transcription</keyword>
<dbReference type="PANTHER" id="PTHR43214:SF24">
    <property type="entry name" value="TRANSCRIPTIONAL REGULATORY PROTEIN NARL-RELATED"/>
    <property type="match status" value="1"/>
</dbReference>
<dbReference type="InterPro" id="IPR039420">
    <property type="entry name" value="WalR-like"/>
</dbReference>
<dbReference type="SUPFAM" id="SSF52172">
    <property type="entry name" value="CheY-like"/>
    <property type="match status" value="1"/>
</dbReference>
<dbReference type="InterPro" id="IPR011006">
    <property type="entry name" value="CheY-like_superfamily"/>
</dbReference>
<dbReference type="InterPro" id="IPR000792">
    <property type="entry name" value="Tscrpt_reg_LuxR_C"/>
</dbReference>
<evidence type="ECO:0000256" key="5">
    <source>
        <dbReference type="PROSITE-ProRule" id="PRU00169"/>
    </source>
</evidence>
<protein>
    <submittedName>
        <fullName evidence="8">Two component transcriptional regulator, LuxR family</fullName>
    </submittedName>
</protein>
<evidence type="ECO:0000256" key="3">
    <source>
        <dbReference type="ARBA" id="ARBA00023125"/>
    </source>
</evidence>
<dbReference type="RefSeq" id="WP_086992773.1">
    <property type="nucleotide sequence ID" value="NZ_FUHU01000044.1"/>
</dbReference>
<dbReference type="AlphaFoldDB" id="A0A1R4GGY6"/>
<reference evidence="8 9" key="1">
    <citation type="submission" date="2017-02" db="EMBL/GenBank/DDBJ databases">
        <authorList>
            <person name="Peterson S.W."/>
        </authorList>
    </citation>
    <scope>NUCLEOTIDE SEQUENCE [LARGE SCALE GENOMIC DNA]</scope>
    <source>
        <strain evidence="8 9">LMG 22410</strain>
    </source>
</reference>
<dbReference type="CDD" id="cd06170">
    <property type="entry name" value="LuxR_C_like"/>
    <property type="match status" value="1"/>
</dbReference>
<dbReference type="InterPro" id="IPR058245">
    <property type="entry name" value="NreC/VraR/RcsB-like_REC"/>
</dbReference>
<feature type="modified residue" description="4-aspartylphosphate" evidence="5">
    <location>
        <position position="57"/>
    </location>
</feature>
<dbReference type="GO" id="GO:0006355">
    <property type="term" value="P:regulation of DNA-templated transcription"/>
    <property type="evidence" value="ECO:0007669"/>
    <property type="project" value="InterPro"/>
</dbReference>
<keyword evidence="3" id="KW-0238">DNA-binding</keyword>
<keyword evidence="2" id="KW-0805">Transcription regulation</keyword>
<evidence type="ECO:0000256" key="2">
    <source>
        <dbReference type="ARBA" id="ARBA00023015"/>
    </source>
</evidence>
<dbReference type="SMART" id="SM00421">
    <property type="entry name" value="HTH_LUXR"/>
    <property type="match status" value="1"/>
</dbReference>
<dbReference type="OrthoDB" id="9808843at2"/>
<feature type="domain" description="HTH luxR-type" evidence="6">
    <location>
        <begin position="138"/>
        <end position="203"/>
    </location>
</feature>
<dbReference type="SUPFAM" id="SSF46894">
    <property type="entry name" value="C-terminal effector domain of the bipartite response regulators"/>
    <property type="match status" value="1"/>
</dbReference>
<evidence type="ECO:0000256" key="1">
    <source>
        <dbReference type="ARBA" id="ARBA00022553"/>
    </source>
</evidence>
<dbReference type="GO" id="GO:0003677">
    <property type="term" value="F:DNA binding"/>
    <property type="evidence" value="ECO:0007669"/>
    <property type="project" value="UniProtKB-KW"/>
</dbReference>
<feature type="domain" description="Response regulatory" evidence="7">
    <location>
        <begin position="6"/>
        <end position="122"/>
    </location>
</feature>
<gene>
    <name evidence="8" type="ORF">CZ674_11960</name>
</gene>
<evidence type="ECO:0000256" key="4">
    <source>
        <dbReference type="ARBA" id="ARBA00023163"/>
    </source>
</evidence>
<dbReference type="PROSITE" id="PS50110">
    <property type="entry name" value="RESPONSE_REGULATORY"/>
    <property type="match status" value="1"/>
</dbReference>
<keyword evidence="1 5" id="KW-0597">Phosphoprotein</keyword>
<evidence type="ECO:0000313" key="8">
    <source>
        <dbReference type="EMBL" id="SJM67439.1"/>
    </source>
</evidence>